<keyword evidence="1" id="KW-0433">Leucine-rich repeat</keyword>
<dbReference type="Pfam" id="PF12799">
    <property type="entry name" value="LRR_4"/>
    <property type="match status" value="1"/>
</dbReference>
<dbReference type="PANTHER" id="PTHR48009:SF1">
    <property type="entry name" value="LEUCINE-RICH REPEAT (LRR) FAMILY PROTEIN"/>
    <property type="match status" value="1"/>
</dbReference>
<keyword evidence="4" id="KW-1133">Transmembrane helix</keyword>
<organism evidence="8 9">
    <name type="scientific">Stephania yunnanensis</name>
    <dbReference type="NCBI Taxonomy" id="152371"/>
    <lineage>
        <taxon>Eukaryota</taxon>
        <taxon>Viridiplantae</taxon>
        <taxon>Streptophyta</taxon>
        <taxon>Embryophyta</taxon>
        <taxon>Tracheophyta</taxon>
        <taxon>Spermatophyta</taxon>
        <taxon>Magnoliopsida</taxon>
        <taxon>Ranunculales</taxon>
        <taxon>Menispermaceae</taxon>
        <taxon>Menispermoideae</taxon>
        <taxon>Cissampelideae</taxon>
        <taxon>Stephania</taxon>
    </lineage>
</organism>
<keyword evidence="5" id="KW-0472">Membrane</keyword>
<evidence type="ECO:0000256" key="1">
    <source>
        <dbReference type="ARBA" id="ARBA00022614"/>
    </source>
</evidence>
<dbReference type="Proteomes" id="UP001420932">
    <property type="component" value="Unassembled WGS sequence"/>
</dbReference>
<keyword evidence="3" id="KW-0677">Repeat</keyword>
<dbReference type="FunFam" id="3.80.10.10:FF:000383">
    <property type="entry name" value="Leucine-rich repeat receptor protein kinase EMS1"/>
    <property type="match status" value="1"/>
</dbReference>
<evidence type="ECO:0000313" key="9">
    <source>
        <dbReference type="Proteomes" id="UP001420932"/>
    </source>
</evidence>
<evidence type="ECO:0000256" key="5">
    <source>
        <dbReference type="ARBA" id="ARBA00023136"/>
    </source>
</evidence>
<evidence type="ECO:0000259" key="7">
    <source>
        <dbReference type="Pfam" id="PF08263"/>
    </source>
</evidence>
<dbReference type="PRINTS" id="PR00019">
    <property type="entry name" value="LEURICHRPT"/>
</dbReference>
<dbReference type="SUPFAM" id="SSF52058">
    <property type="entry name" value="L domain-like"/>
    <property type="match status" value="1"/>
</dbReference>
<sequence>MAVTHLLLLLLLLFFSIAYPSHQQHISTVDLSALIAIKSRLADLPRSNFFSSWTPASPDPCSTFSGVTCALQPSSPTTGPPLLRVISLSLGTGLADSPGLIGSLSPALSSLSALTQLILYPGIVSGPIPPQLGSLKSLRVISLTNNRLTGPIPDSLSTLPNLHTLDLSHNHLSGSLPPALTKLPNLKVLVLASNRLSAELPPVSTQLLHLDLKQNGFSGQLPLLPPSLRYFSVSENLLTGTLDPIVLLSELIYLDLSMNRFVGPVPESLIRCTLSTLLLQRNNLSGGIPRPSRAVDYEEGSMVDLSHNLLSGELSPVLAGVEMLFLNNNRLIGIVPAEYVDSVYRGSMKTLYLQHNYFTGFPLRPGSIFPGSPAVCLSYNCVVPPIGLATCPLSAGVQLLRPAYQCENLKNGNINE</sequence>
<protein>
    <recommendedName>
        <fullName evidence="7">Leucine-rich repeat-containing N-terminal plant-type domain-containing protein</fullName>
    </recommendedName>
</protein>
<dbReference type="AlphaFoldDB" id="A0AAP0KC79"/>
<dbReference type="InterPro" id="IPR032675">
    <property type="entry name" value="LRR_dom_sf"/>
</dbReference>
<feature type="chain" id="PRO_5042951018" description="Leucine-rich repeat-containing N-terminal plant-type domain-containing protein" evidence="6">
    <location>
        <begin position="24"/>
        <end position="416"/>
    </location>
</feature>
<accession>A0AAP0KC79</accession>
<evidence type="ECO:0000256" key="2">
    <source>
        <dbReference type="ARBA" id="ARBA00022692"/>
    </source>
</evidence>
<evidence type="ECO:0000256" key="3">
    <source>
        <dbReference type="ARBA" id="ARBA00022737"/>
    </source>
</evidence>
<dbReference type="PANTHER" id="PTHR48009">
    <property type="entry name" value="LEUCINE-RICH REPEAT (LRR) FAMILY PROTEIN"/>
    <property type="match status" value="1"/>
</dbReference>
<dbReference type="InterPro" id="IPR001611">
    <property type="entry name" value="Leu-rich_rpt"/>
</dbReference>
<evidence type="ECO:0000256" key="6">
    <source>
        <dbReference type="SAM" id="SignalP"/>
    </source>
</evidence>
<dbReference type="InterPro" id="IPR013210">
    <property type="entry name" value="LRR_N_plant-typ"/>
</dbReference>
<proteinExistence type="predicted"/>
<feature type="signal peptide" evidence="6">
    <location>
        <begin position="1"/>
        <end position="23"/>
    </location>
</feature>
<dbReference type="InterPro" id="IPR053213">
    <property type="entry name" value="RLP29"/>
</dbReference>
<dbReference type="SMART" id="SM00369">
    <property type="entry name" value="LRR_TYP"/>
    <property type="match status" value="4"/>
</dbReference>
<keyword evidence="9" id="KW-1185">Reference proteome</keyword>
<evidence type="ECO:0000313" key="8">
    <source>
        <dbReference type="EMBL" id="KAK9149961.1"/>
    </source>
</evidence>
<keyword evidence="2" id="KW-0812">Transmembrane</keyword>
<dbReference type="EMBL" id="JBBNAF010000004">
    <property type="protein sequence ID" value="KAK9149961.1"/>
    <property type="molecule type" value="Genomic_DNA"/>
</dbReference>
<comment type="caution">
    <text evidence="8">The sequence shown here is derived from an EMBL/GenBank/DDBJ whole genome shotgun (WGS) entry which is preliminary data.</text>
</comment>
<name>A0AAP0KC79_9MAGN</name>
<gene>
    <name evidence="8" type="ORF">Syun_008270</name>
</gene>
<reference evidence="8 9" key="1">
    <citation type="submission" date="2024-01" db="EMBL/GenBank/DDBJ databases">
        <title>Genome assemblies of Stephania.</title>
        <authorList>
            <person name="Yang L."/>
        </authorList>
    </citation>
    <scope>NUCLEOTIDE SEQUENCE [LARGE SCALE GENOMIC DNA]</scope>
    <source>
        <strain evidence="8">YNDBR</strain>
        <tissue evidence="8">Leaf</tissue>
    </source>
</reference>
<dbReference type="Gene3D" id="3.80.10.10">
    <property type="entry name" value="Ribonuclease Inhibitor"/>
    <property type="match status" value="2"/>
</dbReference>
<evidence type="ECO:0000256" key="4">
    <source>
        <dbReference type="ARBA" id="ARBA00022989"/>
    </source>
</evidence>
<feature type="domain" description="Leucine-rich repeat-containing N-terminal plant-type" evidence="7">
    <location>
        <begin position="30"/>
        <end position="69"/>
    </location>
</feature>
<dbReference type="Pfam" id="PF00560">
    <property type="entry name" value="LRR_1"/>
    <property type="match status" value="2"/>
</dbReference>
<dbReference type="InterPro" id="IPR025875">
    <property type="entry name" value="Leu-rich_rpt_4"/>
</dbReference>
<dbReference type="Pfam" id="PF08263">
    <property type="entry name" value="LRRNT_2"/>
    <property type="match status" value="1"/>
</dbReference>
<keyword evidence="6" id="KW-0732">Signal</keyword>
<dbReference type="InterPro" id="IPR003591">
    <property type="entry name" value="Leu-rich_rpt_typical-subtyp"/>
</dbReference>
<dbReference type="PROSITE" id="PS51450">
    <property type="entry name" value="LRR"/>
    <property type="match status" value="1"/>
</dbReference>